<feature type="compositionally biased region" description="Low complexity" evidence="2">
    <location>
        <begin position="19"/>
        <end position="29"/>
    </location>
</feature>
<proteinExistence type="predicted"/>
<keyword evidence="4" id="KW-1185">Reference proteome</keyword>
<evidence type="ECO:0000313" key="3">
    <source>
        <dbReference type="EMBL" id="CAG8718846.1"/>
    </source>
</evidence>
<dbReference type="AlphaFoldDB" id="A0A9N9NB39"/>
<keyword evidence="1" id="KW-0175">Coiled coil</keyword>
<dbReference type="EMBL" id="CAJVQA010012696">
    <property type="protein sequence ID" value="CAG8718846.1"/>
    <property type="molecule type" value="Genomic_DNA"/>
</dbReference>
<organism evidence="3 4">
    <name type="scientific">Cetraspora pellucida</name>
    <dbReference type="NCBI Taxonomy" id="1433469"/>
    <lineage>
        <taxon>Eukaryota</taxon>
        <taxon>Fungi</taxon>
        <taxon>Fungi incertae sedis</taxon>
        <taxon>Mucoromycota</taxon>
        <taxon>Glomeromycotina</taxon>
        <taxon>Glomeromycetes</taxon>
        <taxon>Diversisporales</taxon>
        <taxon>Gigasporaceae</taxon>
        <taxon>Cetraspora</taxon>
    </lineage>
</organism>
<comment type="caution">
    <text evidence="3">The sequence shown here is derived from an EMBL/GenBank/DDBJ whole genome shotgun (WGS) entry which is preliminary data.</text>
</comment>
<accession>A0A9N9NB39</accession>
<protein>
    <submittedName>
        <fullName evidence="3">1731_t:CDS:1</fullName>
    </submittedName>
</protein>
<feature type="region of interest" description="Disordered" evidence="2">
    <location>
        <begin position="1"/>
        <end position="32"/>
    </location>
</feature>
<evidence type="ECO:0000313" key="4">
    <source>
        <dbReference type="Proteomes" id="UP000789759"/>
    </source>
</evidence>
<feature type="compositionally biased region" description="Polar residues" evidence="2">
    <location>
        <begin position="8"/>
        <end position="18"/>
    </location>
</feature>
<feature type="coiled-coil region" evidence="1">
    <location>
        <begin position="40"/>
        <end position="78"/>
    </location>
</feature>
<evidence type="ECO:0000256" key="2">
    <source>
        <dbReference type="SAM" id="MobiDB-lite"/>
    </source>
</evidence>
<name>A0A9N9NB39_9GLOM</name>
<sequence>MSKPTTPPENSIDLTNDRTTTTTSTTTSSQNYYNKRKRPIEYIEDDIIDIEQEINQLKKTLKNELIEAKEVLRAKRLRKKLKQYNLES</sequence>
<evidence type="ECO:0000256" key="1">
    <source>
        <dbReference type="SAM" id="Coils"/>
    </source>
</evidence>
<reference evidence="3" key="1">
    <citation type="submission" date="2021-06" db="EMBL/GenBank/DDBJ databases">
        <authorList>
            <person name="Kallberg Y."/>
            <person name="Tangrot J."/>
            <person name="Rosling A."/>
        </authorList>
    </citation>
    <scope>NUCLEOTIDE SEQUENCE</scope>
    <source>
        <strain evidence="3">FL966</strain>
    </source>
</reference>
<dbReference type="Proteomes" id="UP000789759">
    <property type="component" value="Unassembled WGS sequence"/>
</dbReference>
<gene>
    <name evidence="3" type="ORF">CPELLU_LOCUS12763</name>
</gene>